<gene>
    <name evidence="2" type="ORF">PV06_00447</name>
</gene>
<dbReference type="AlphaFoldDB" id="A0A0D2DYW6"/>
<feature type="compositionally biased region" description="Polar residues" evidence="1">
    <location>
        <begin position="60"/>
        <end position="71"/>
    </location>
</feature>
<dbReference type="Proteomes" id="UP000053342">
    <property type="component" value="Unassembled WGS sequence"/>
</dbReference>
<protein>
    <submittedName>
        <fullName evidence="2">Uncharacterized protein</fullName>
    </submittedName>
</protein>
<feature type="compositionally biased region" description="Basic residues" evidence="1">
    <location>
        <begin position="32"/>
        <end position="46"/>
    </location>
</feature>
<dbReference type="HOGENOM" id="CLU_1540059_0_0_1"/>
<dbReference type="EMBL" id="KN847332">
    <property type="protein sequence ID" value="KIW47785.1"/>
    <property type="molecule type" value="Genomic_DNA"/>
</dbReference>
<evidence type="ECO:0000313" key="2">
    <source>
        <dbReference type="EMBL" id="KIW47785.1"/>
    </source>
</evidence>
<feature type="compositionally biased region" description="Basic residues" evidence="1">
    <location>
        <begin position="14"/>
        <end position="23"/>
    </location>
</feature>
<feature type="compositionally biased region" description="Low complexity" evidence="1">
    <location>
        <begin position="96"/>
        <end position="105"/>
    </location>
</feature>
<sequence>MAGTNLQIEDQTVHKPRQRRSTKNLKPGFRVIKFHPKRSTTSRRKVKQETLPSNHRHDQSTTPSESQTTISRSLGVLKSQRINDWEWDFLSDLLVSSSSPSSATSVEDRKSTSEPTVNQYEESHGDTVIESVLEANSHNDYFKPDNSDSEECSSGAWLDGLLDFSGLNHAAMWQ</sequence>
<feature type="region of interest" description="Disordered" evidence="1">
    <location>
        <begin position="1"/>
        <end position="71"/>
    </location>
</feature>
<dbReference type="VEuPathDB" id="FungiDB:PV06_00447"/>
<evidence type="ECO:0000313" key="3">
    <source>
        <dbReference type="Proteomes" id="UP000053342"/>
    </source>
</evidence>
<dbReference type="RefSeq" id="XP_016268001.1">
    <property type="nucleotide sequence ID" value="XM_016400948.1"/>
</dbReference>
<organism evidence="2 3">
    <name type="scientific">Exophiala oligosperma</name>
    <dbReference type="NCBI Taxonomy" id="215243"/>
    <lineage>
        <taxon>Eukaryota</taxon>
        <taxon>Fungi</taxon>
        <taxon>Dikarya</taxon>
        <taxon>Ascomycota</taxon>
        <taxon>Pezizomycotina</taxon>
        <taxon>Eurotiomycetes</taxon>
        <taxon>Chaetothyriomycetidae</taxon>
        <taxon>Chaetothyriales</taxon>
        <taxon>Herpotrichiellaceae</taxon>
        <taxon>Exophiala</taxon>
    </lineage>
</organism>
<accession>A0A0D2DYW6</accession>
<feature type="region of interest" description="Disordered" evidence="1">
    <location>
        <begin position="96"/>
        <end position="123"/>
    </location>
</feature>
<proteinExistence type="predicted"/>
<feature type="compositionally biased region" description="Polar residues" evidence="1">
    <location>
        <begin position="1"/>
        <end position="10"/>
    </location>
</feature>
<name>A0A0D2DYW6_9EURO</name>
<keyword evidence="3" id="KW-1185">Reference proteome</keyword>
<evidence type="ECO:0000256" key="1">
    <source>
        <dbReference type="SAM" id="MobiDB-lite"/>
    </source>
</evidence>
<dbReference type="GeneID" id="27352521"/>
<reference evidence="2 3" key="1">
    <citation type="submission" date="2015-01" db="EMBL/GenBank/DDBJ databases">
        <title>The Genome Sequence of Exophiala oligosperma CBS72588.</title>
        <authorList>
            <consortium name="The Broad Institute Genomics Platform"/>
            <person name="Cuomo C."/>
            <person name="de Hoog S."/>
            <person name="Gorbushina A."/>
            <person name="Stielow B."/>
            <person name="Teixiera M."/>
            <person name="Abouelleil A."/>
            <person name="Chapman S.B."/>
            <person name="Priest M."/>
            <person name="Young S.K."/>
            <person name="Wortman J."/>
            <person name="Nusbaum C."/>
            <person name="Birren B."/>
        </authorList>
    </citation>
    <scope>NUCLEOTIDE SEQUENCE [LARGE SCALE GENOMIC DNA]</scope>
    <source>
        <strain evidence="2 3">CBS 72588</strain>
    </source>
</reference>